<dbReference type="InterPro" id="IPR014710">
    <property type="entry name" value="RmlC-like_jellyroll"/>
</dbReference>
<organism evidence="1 2">
    <name type="scientific">Sphingobacterium populi</name>
    <dbReference type="NCBI Taxonomy" id="1812824"/>
    <lineage>
        <taxon>Bacteria</taxon>
        <taxon>Pseudomonadati</taxon>
        <taxon>Bacteroidota</taxon>
        <taxon>Sphingobacteriia</taxon>
        <taxon>Sphingobacteriales</taxon>
        <taxon>Sphingobacteriaceae</taxon>
        <taxon>Sphingobacterium</taxon>
    </lineage>
</organism>
<reference evidence="2" key="1">
    <citation type="journal article" date="2019" name="Int. J. Syst. Evol. Microbiol.">
        <title>The Global Catalogue of Microorganisms (GCM) 10K type strain sequencing project: providing services to taxonomists for standard genome sequencing and annotation.</title>
        <authorList>
            <consortium name="The Broad Institute Genomics Platform"/>
            <consortium name="The Broad Institute Genome Sequencing Center for Infectious Disease"/>
            <person name="Wu L."/>
            <person name="Ma J."/>
        </authorList>
    </citation>
    <scope>NUCLEOTIDE SEQUENCE [LARGE SCALE GENOMIC DNA]</scope>
    <source>
        <strain evidence="2">KCTC 42247</strain>
    </source>
</reference>
<dbReference type="SUPFAM" id="SSF51182">
    <property type="entry name" value="RmlC-like cupins"/>
    <property type="match status" value="1"/>
</dbReference>
<gene>
    <name evidence="1" type="ORF">ACFSQ6_06245</name>
</gene>
<sequence>MQNSDYSFIAGGIAKDLRGQIRFVNAFDMTQVKRFYLIQNADLEVIRGWRGHKIEQRWFYVVSGEFSARLVKIDDWKSPSPNLPVDEFLLSASEGQILHVPAGYATAFQATENNAELLVYADYPVDHAALDDHLWPSNYFVGENNK</sequence>
<proteinExistence type="predicted"/>
<dbReference type="Proteomes" id="UP001597418">
    <property type="component" value="Unassembled WGS sequence"/>
</dbReference>
<comment type="caution">
    <text evidence="1">The sequence shown here is derived from an EMBL/GenBank/DDBJ whole genome shotgun (WGS) entry which is preliminary data.</text>
</comment>
<keyword evidence="2" id="KW-1185">Reference proteome</keyword>
<protein>
    <submittedName>
        <fullName evidence="1">WxcM-like domain-containing protein</fullName>
    </submittedName>
</protein>
<evidence type="ECO:0000313" key="1">
    <source>
        <dbReference type="EMBL" id="MFD2742993.1"/>
    </source>
</evidence>
<dbReference type="Gene3D" id="2.60.120.10">
    <property type="entry name" value="Jelly Rolls"/>
    <property type="match status" value="1"/>
</dbReference>
<dbReference type="EMBL" id="JBHUMB010000006">
    <property type="protein sequence ID" value="MFD2742993.1"/>
    <property type="molecule type" value="Genomic_DNA"/>
</dbReference>
<name>A0ABW5UB06_9SPHI</name>
<evidence type="ECO:0000313" key="2">
    <source>
        <dbReference type="Proteomes" id="UP001597418"/>
    </source>
</evidence>
<accession>A0ABW5UB06</accession>
<dbReference type="RefSeq" id="WP_066754484.1">
    <property type="nucleotide sequence ID" value="NZ_JBHUMB010000006.1"/>
</dbReference>
<dbReference type="InterPro" id="IPR011051">
    <property type="entry name" value="RmlC_Cupin_sf"/>
</dbReference>